<feature type="non-terminal residue" evidence="2">
    <location>
        <position position="69"/>
    </location>
</feature>
<comment type="caution">
    <text evidence="2">The sequence shown here is derived from an EMBL/GenBank/DDBJ whole genome shotgun (WGS) entry which is preliminary data.</text>
</comment>
<organism evidence="2 3">
    <name type="scientific">Tuber borchii</name>
    <name type="common">White truffle</name>
    <dbReference type="NCBI Taxonomy" id="42251"/>
    <lineage>
        <taxon>Eukaryota</taxon>
        <taxon>Fungi</taxon>
        <taxon>Dikarya</taxon>
        <taxon>Ascomycota</taxon>
        <taxon>Pezizomycotina</taxon>
        <taxon>Pezizomycetes</taxon>
        <taxon>Pezizales</taxon>
        <taxon>Tuberaceae</taxon>
        <taxon>Tuber</taxon>
    </lineage>
</organism>
<protein>
    <submittedName>
        <fullName evidence="2">Uncharacterized protein</fullName>
    </submittedName>
</protein>
<dbReference type="Proteomes" id="UP000244722">
    <property type="component" value="Unassembled WGS sequence"/>
</dbReference>
<evidence type="ECO:0000256" key="1">
    <source>
        <dbReference type="SAM" id="Phobius"/>
    </source>
</evidence>
<keyword evidence="1" id="KW-1133">Transmembrane helix</keyword>
<dbReference type="AlphaFoldDB" id="A0A2T6ZSC4"/>
<keyword evidence="1" id="KW-0472">Membrane</keyword>
<accession>A0A2T6ZSC4</accession>
<gene>
    <name evidence="2" type="ORF">B9Z19DRAFT_904653</name>
</gene>
<keyword evidence="3" id="KW-1185">Reference proteome</keyword>
<sequence>TGYLTKPSATSKCAYCPYSVADEYLHAMDIPTGGKWKYFRAFDAMTITNWALLDFFFYAVGIRGWMFGV</sequence>
<name>A0A2T6ZSC4_TUBBO</name>
<dbReference type="OrthoDB" id="245989at2759"/>
<evidence type="ECO:0000313" key="3">
    <source>
        <dbReference type="Proteomes" id="UP000244722"/>
    </source>
</evidence>
<feature type="transmembrane region" description="Helical" evidence="1">
    <location>
        <begin position="47"/>
        <end position="66"/>
    </location>
</feature>
<evidence type="ECO:0000313" key="2">
    <source>
        <dbReference type="EMBL" id="PUU78334.1"/>
    </source>
</evidence>
<dbReference type="STRING" id="42251.A0A2T6ZSC4"/>
<feature type="non-terminal residue" evidence="2">
    <location>
        <position position="1"/>
    </location>
</feature>
<proteinExistence type="predicted"/>
<keyword evidence="1" id="KW-0812">Transmembrane</keyword>
<dbReference type="EMBL" id="NESQ01000122">
    <property type="protein sequence ID" value="PUU78334.1"/>
    <property type="molecule type" value="Genomic_DNA"/>
</dbReference>
<reference evidence="2 3" key="1">
    <citation type="submission" date="2017-04" db="EMBL/GenBank/DDBJ databases">
        <title>Draft genome sequence of Tuber borchii Vittad., a whitish edible truffle.</title>
        <authorList>
            <consortium name="DOE Joint Genome Institute"/>
            <person name="Murat C."/>
            <person name="Kuo A."/>
            <person name="Barry K.W."/>
            <person name="Clum A."/>
            <person name="Dockter R.B."/>
            <person name="Fauchery L."/>
            <person name="Iotti M."/>
            <person name="Kohler A."/>
            <person name="Labutti K."/>
            <person name="Lindquist E.A."/>
            <person name="Lipzen A."/>
            <person name="Ohm R.A."/>
            <person name="Wang M."/>
            <person name="Grigoriev I.V."/>
            <person name="Zambonelli A."/>
            <person name="Martin F.M."/>
        </authorList>
    </citation>
    <scope>NUCLEOTIDE SEQUENCE [LARGE SCALE GENOMIC DNA]</scope>
    <source>
        <strain evidence="2 3">Tbo3840</strain>
    </source>
</reference>